<comment type="caution">
    <text evidence="1">The sequence shown here is derived from an EMBL/GenBank/DDBJ whole genome shotgun (WGS) entry which is preliminary data.</text>
</comment>
<evidence type="ECO:0000313" key="2">
    <source>
        <dbReference type="Proteomes" id="UP000034881"/>
    </source>
</evidence>
<gene>
    <name evidence="1" type="ORF">UT77_C0002G0089</name>
</gene>
<protein>
    <submittedName>
        <fullName evidence="1">Uncharacterized protein</fullName>
    </submittedName>
</protein>
<dbReference type="Proteomes" id="UP000034881">
    <property type="component" value="Unassembled WGS sequence"/>
</dbReference>
<organism evidence="1 2">
    <name type="scientific">Candidatus Daviesbacteria bacterium GW2011_GWC2_40_12</name>
    <dbReference type="NCBI Taxonomy" id="1618431"/>
    <lineage>
        <taxon>Bacteria</taxon>
        <taxon>Candidatus Daviesiibacteriota</taxon>
    </lineage>
</organism>
<name>A0A0G0QY94_9BACT</name>
<evidence type="ECO:0000313" key="1">
    <source>
        <dbReference type="EMBL" id="KKR42436.1"/>
    </source>
</evidence>
<accession>A0A0G0QY94</accession>
<proteinExistence type="predicted"/>
<dbReference type="AlphaFoldDB" id="A0A0G0QY94"/>
<dbReference type="EMBL" id="LBYB01000002">
    <property type="protein sequence ID" value="KKR42436.1"/>
    <property type="molecule type" value="Genomic_DNA"/>
</dbReference>
<reference evidence="1 2" key="1">
    <citation type="journal article" date="2015" name="Nature">
        <title>rRNA introns, odd ribosomes, and small enigmatic genomes across a large radiation of phyla.</title>
        <authorList>
            <person name="Brown C.T."/>
            <person name="Hug L.A."/>
            <person name="Thomas B.C."/>
            <person name="Sharon I."/>
            <person name="Castelle C.J."/>
            <person name="Singh A."/>
            <person name="Wilkins M.J."/>
            <person name="Williams K.H."/>
            <person name="Banfield J.F."/>
        </authorList>
    </citation>
    <scope>NUCLEOTIDE SEQUENCE [LARGE SCALE GENOMIC DNA]</scope>
</reference>
<sequence length="127" mass="13160">MINKGKPKIGEAVSGLGGALGDVVSGVAGKVGDTVSGVEGTLDETLEGVKGGVSGAVSDMGKKAEEAVKHIDEHVMYPASKGDILAACNEMTEVPEEEKKWVSDRLPDKTYQSPQEVKAELYTGQAA</sequence>